<evidence type="ECO:0000313" key="4">
    <source>
        <dbReference type="Proteomes" id="UP000034050"/>
    </source>
</evidence>
<dbReference type="Proteomes" id="UP000034050">
    <property type="component" value="Unassembled WGS sequence"/>
</dbReference>
<sequence length="123" mass="14037">MNWLVLSLISVLMFTILNLLMRVLAVKSENQRAFSFVFNAWGAIFALGFYLLETNKFSVPRPNLLQLLLILAVVCLYGLYERFQFSARKHIDASTLTILYSLAPVVAFTGSIIFLVKRSRFPN</sequence>
<keyword evidence="1" id="KW-0812">Transmembrane</keyword>
<evidence type="ECO:0000256" key="1">
    <source>
        <dbReference type="SAM" id="Phobius"/>
    </source>
</evidence>
<proteinExistence type="predicted"/>
<organism evidence="3 4">
    <name type="scientific">Candidatus Gottesmanbacteria bacterium GW2011_GWB1_43_11</name>
    <dbReference type="NCBI Taxonomy" id="1618446"/>
    <lineage>
        <taxon>Bacteria</taxon>
        <taxon>Candidatus Gottesmaniibacteriota</taxon>
    </lineage>
</organism>
<feature type="transmembrane region" description="Helical" evidence="1">
    <location>
        <begin position="95"/>
        <end position="116"/>
    </location>
</feature>
<dbReference type="EMBL" id="LCFD01000006">
    <property type="protein sequence ID" value="KKS86897.1"/>
    <property type="molecule type" value="Genomic_DNA"/>
</dbReference>
<feature type="transmembrane region" description="Helical" evidence="1">
    <location>
        <begin position="6"/>
        <end position="26"/>
    </location>
</feature>
<keyword evidence="1" id="KW-0472">Membrane</keyword>
<dbReference type="STRING" id="1618446.UV61_C0006G0098"/>
<gene>
    <name evidence="3" type="ORF">UV61_C0006G0098</name>
</gene>
<keyword evidence="1" id="KW-1133">Transmembrane helix</keyword>
<accession>A0A0G1CN30</accession>
<feature type="transmembrane region" description="Helical" evidence="1">
    <location>
        <begin position="33"/>
        <end position="52"/>
    </location>
</feature>
<dbReference type="Pfam" id="PF00892">
    <property type="entry name" value="EamA"/>
    <property type="match status" value="1"/>
</dbReference>
<name>A0A0G1CN30_9BACT</name>
<dbReference type="AlphaFoldDB" id="A0A0G1CN30"/>
<evidence type="ECO:0000259" key="2">
    <source>
        <dbReference type="Pfam" id="PF00892"/>
    </source>
</evidence>
<evidence type="ECO:0000313" key="3">
    <source>
        <dbReference type="EMBL" id="KKS86897.1"/>
    </source>
</evidence>
<reference evidence="3 4" key="1">
    <citation type="journal article" date="2015" name="Nature">
        <title>rRNA introns, odd ribosomes, and small enigmatic genomes across a large radiation of phyla.</title>
        <authorList>
            <person name="Brown C.T."/>
            <person name="Hug L.A."/>
            <person name="Thomas B.C."/>
            <person name="Sharon I."/>
            <person name="Castelle C.J."/>
            <person name="Singh A."/>
            <person name="Wilkins M.J."/>
            <person name="Williams K.H."/>
            <person name="Banfield J.F."/>
        </authorList>
    </citation>
    <scope>NUCLEOTIDE SEQUENCE [LARGE SCALE GENOMIC DNA]</scope>
</reference>
<feature type="domain" description="EamA" evidence="2">
    <location>
        <begin position="2"/>
        <end position="116"/>
    </location>
</feature>
<comment type="caution">
    <text evidence="3">The sequence shown here is derived from an EMBL/GenBank/DDBJ whole genome shotgun (WGS) entry which is preliminary data.</text>
</comment>
<dbReference type="InterPro" id="IPR000620">
    <property type="entry name" value="EamA_dom"/>
</dbReference>
<feature type="transmembrane region" description="Helical" evidence="1">
    <location>
        <begin position="64"/>
        <end position="83"/>
    </location>
</feature>
<dbReference type="GO" id="GO:0016020">
    <property type="term" value="C:membrane"/>
    <property type="evidence" value="ECO:0007669"/>
    <property type="project" value="InterPro"/>
</dbReference>
<protein>
    <recommendedName>
        <fullName evidence="2">EamA domain-containing protein</fullName>
    </recommendedName>
</protein>